<dbReference type="InterPro" id="IPR013809">
    <property type="entry name" value="ENTH"/>
</dbReference>
<dbReference type="PANTHER" id="PTHR12276:SF45">
    <property type="entry name" value="CLATHRIN INTERACTOR 1"/>
    <property type="match status" value="1"/>
</dbReference>
<dbReference type="GO" id="GO:0030276">
    <property type="term" value="F:clathrin binding"/>
    <property type="evidence" value="ECO:0007669"/>
    <property type="project" value="TreeGrafter"/>
</dbReference>
<dbReference type="PANTHER" id="PTHR12276">
    <property type="entry name" value="EPSIN/ENT-RELATED"/>
    <property type="match status" value="1"/>
</dbReference>
<dbReference type="SMART" id="SM00273">
    <property type="entry name" value="ENTH"/>
    <property type="match status" value="1"/>
</dbReference>
<evidence type="ECO:0000256" key="1">
    <source>
        <dbReference type="SAM" id="MobiDB-lite"/>
    </source>
</evidence>
<evidence type="ECO:0000313" key="3">
    <source>
        <dbReference type="Proteomes" id="UP000887565"/>
    </source>
</evidence>
<dbReference type="Pfam" id="PF01417">
    <property type="entry name" value="ENTH"/>
    <property type="match status" value="1"/>
</dbReference>
<dbReference type="GO" id="GO:0030125">
    <property type="term" value="C:clathrin vesicle coat"/>
    <property type="evidence" value="ECO:0007669"/>
    <property type="project" value="TreeGrafter"/>
</dbReference>
<dbReference type="PROSITE" id="PS50942">
    <property type="entry name" value="ENTH"/>
    <property type="match status" value="1"/>
</dbReference>
<feature type="compositionally biased region" description="Polar residues" evidence="1">
    <location>
        <begin position="192"/>
        <end position="203"/>
    </location>
</feature>
<feature type="compositionally biased region" description="Low complexity" evidence="1">
    <location>
        <begin position="237"/>
        <end position="248"/>
    </location>
</feature>
<dbReference type="Gene3D" id="1.25.40.90">
    <property type="match status" value="1"/>
</dbReference>
<dbReference type="CDD" id="cd16989">
    <property type="entry name" value="ENTH_EpsinR"/>
    <property type="match status" value="1"/>
</dbReference>
<dbReference type="GO" id="GO:0006897">
    <property type="term" value="P:endocytosis"/>
    <property type="evidence" value="ECO:0007669"/>
    <property type="project" value="TreeGrafter"/>
</dbReference>
<evidence type="ECO:0000259" key="2">
    <source>
        <dbReference type="PROSITE" id="PS50942"/>
    </source>
</evidence>
<dbReference type="AlphaFoldDB" id="A0A915KWA4"/>
<accession>A0A915KWA4</accession>
<organism evidence="3 4">
    <name type="scientific">Romanomermis culicivorax</name>
    <name type="common">Nematode worm</name>
    <dbReference type="NCBI Taxonomy" id="13658"/>
    <lineage>
        <taxon>Eukaryota</taxon>
        <taxon>Metazoa</taxon>
        <taxon>Ecdysozoa</taxon>
        <taxon>Nematoda</taxon>
        <taxon>Enoplea</taxon>
        <taxon>Dorylaimia</taxon>
        <taxon>Mermithida</taxon>
        <taxon>Mermithoidea</taxon>
        <taxon>Mermithidae</taxon>
        <taxon>Romanomermis</taxon>
    </lineage>
</organism>
<dbReference type="GO" id="GO:0005768">
    <property type="term" value="C:endosome"/>
    <property type="evidence" value="ECO:0007669"/>
    <property type="project" value="TreeGrafter"/>
</dbReference>
<feature type="domain" description="ENTH" evidence="2">
    <location>
        <begin position="33"/>
        <end position="166"/>
    </location>
</feature>
<dbReference type="GO" id="GO:0005886">
    <property type="term" value="C:plasma membrane"/>
    <property type="evidence" value="ECO:0007669"/>
    <property type="project" value="TreeGrafter"/>
</dbReference>
<evidence type="ECO:0000313" key="4">
    <source>
        <dbReference type="WBParaSite" id="nRc.2.0.1.t43086-RA"/>
    </source>
</evidence>
<dbReference type="SUPFAM" id="SSF48464">
    <property type="entry name" value="ENTH/VHS domain"/>
    <property type="match status" value="1"/>
</dbReference>
<keyword evidence="3" id="KW-1185">Reference proteome</keyword>
<name>A0A915KWA4_ROMCU</name>
<feature type="compositionally biased region" description="Basic and acidic residues" evidence="1">
    <location>
        <begin position="210"/>
        <end position="233"/>
    </location>
</feature>
<proteinExistence type="predicted"/>
<protein>
    <submittedName>
        <fullName evidence="4">ENTH domain-containing protein</fullName>
    </submittedName>
</protein>
<dbReference type="FunFam" id="1.25.40.90:FF:000006">
    <property type="entry name" value="Clathrin interactor 1"/>
    <property type="match status" value="1"/>
</dbReference>
<dbReference type="Proteomes" id="UP000887565">
    <property type="component" value="Unplaced"/>
</dbReference>
<dbReference type="InterPro" id="IPR008942">
    <property type="entry name" value="ENTH_VHS"/>
</dbReference>
<reference evidence="4" key="1">
    <citation type="submission" date="2022-11" db="UniProtKB">
        <authorList>
            <consortium name="WormBaseParasite"/>
        </authorList>
    </citation>
    <scope>IDENTIFICATION</scope>
</reference>
<dbReference type="GO" id="GO:0005543">
    <property type="term" value="F:phospholipid binding"/>
    <property type="evidence" value="ECO:0007669"/>
    <property type="project" value="TreeGrafter"/>
</dbReference>
<dbReference type="WBParaSite" id="nRc.2.0.1.t43086-RA">
    <property type="protein sequence ID" value="nRc.2.0.1.t43086-RA"/>
    <property type="gene ID" value="nRc.2.0.1.g43086"/>
</dbReference>
<sequence length="510" mass="56594">MANFLTGLQNMANNLASGISTYEIRRVADKVQNVVMNYTETESKVREATNEDPWGPTGPLMAEVAQFTYQYESFPEVMGSLWKRMLHENKRSWRRVYKSLILLNYLIKNGAEKVTSNAREHLFDLRMLENYQFVDENGKDQGINIRHRVKEIIELLQDDDRIRKERKQAKQVKNKYGGISSNDFGSRSFYSTDSRSFGSNGEPSFSRRRNSLEESYKDFDDEPNDYKDYDDSKTTQSPVPNVPKSSSSYEMNSASPASKIARSYVPSSAGPKLSINVAPTGGAISVKLPAPPSPQGTFNNNSSDKGDLLFDVFDDGPKKVTVPQDPFEVTTPEPSDFGTFASFADGPNKSVVASKSMVVQSQDDFADFSSFASNKAEIPHFTAFTSPSIDQSTTNLIGRTHPQNSACIPIVMPVSDISPMTSTNFNSTSSSIAQQPVNSTIKPNITQTANNLKQFEVKNTTWASDLSKVNIDLDNLCLNKNSPVKNKKVGGGLTLKQIQEKQINISTFSS</sequence>
<feature type="region of interest" description="Disordered" evidence="1">
    <location>
        <begin position="192"/>
        <end position="253"/>
    </location>
</feature>